<dbReference type="EMBL" id="CM010718">
    <property type="protein sequence ID" value="RZC58295.1"/>
    <property type="molecule type" value="Genomic_DNA"/>
</dbReference>
<organism evidence="3 4">
    <name type="scientific">Papaver somniferum</name>
    <name type="common">Opium poppy</name>
    <dbReference type="NCBI Taxonomy" id="3469"/>
    <lineage>
        <taxon>Eukaryota</taxon>
        <taxon>Viridiplantae</taxon>
        <taxon>Streptophyta</taxon>
        <taxon>Embryophyta</taxon>
        <taxon>Tracheophyta</taxon>
        <taxon>Spermatophyta</taxon>
        <taxon>Magnoliopsida</taxon>
        <taxon>Ranunculales</taxon>
        <taxon>Papaveraceae</taxon>
        <taxon>Papaveroideae</taxon>
        <taxon>Papaver</taxon>
    </lineage>
</organism>
<gene>
    <name evidence="3" type="ORF">C5167_005601</name>
</gene>
<dbReference type="AlphaFoldDB" id="A0A4Y7JF73"/>
<dbReference type="STRING" id="3469.A0A4Y7JF73"/>
<dbReference type="PANTHER" id="PTHR23024:SF589">
    <property type="entry name" value="CARBOXYLESTERASE 17-RELATED"/>
    <property type="match status" value="1"/>
</dbReference>
<evidence type="ECO:0000256" key="1">
    <source>
        <dbReference type="SAM" id="MobiDB-lite"/>
    </source>
</evidence>
<dbReference type="InterPro" id="IPR029058">
    <property type="entry name" value="AB_hydrolase_fold"/>
</dbReference>
<name>A0A4Y7JF73_PAPSO</name>
<dbReference type="Gene3D" id="3.40.50.1820">
    <property type="entry name" value="alpha/beta hydrolase"/>
    <property type="match status" value="1"/>
</dbReference>
<dbReference type="PANTHER" id="PTHR23024">
    <property type="entry name" value="ARYLACETAMIDE DEACETYLASE"/>
    <property type="match status" value="1"/>
</dbReference>
<evidence type="ECO:0000259" key="2">
    <source>
        <dbReference type="Pfam" id="PF07859"/>
    </source>
</evidence>
<dbReference type="OMA" id="ISEMHAT"/>
<dbReference type="InterPro" id="IPR050466">
    <property type="entry name" value="Carboxylest/Gibb_receptor"/>
</dbReference>
<dbReference type="GO" id="GO:0016787">
    <property type="term" value="F:hydrolase activity"/>
    <property type="evidence" value="ECO:0007669"/>
    <property type="project" value="InterPro"/>
</dbReference>
<dbReference type="InterPro" id="IPR013094">
    <property type="entry name" value="AB_hydrolase_3"/>
</dbReference>
<feature type="domain" description="Alpha/beta hydrolase fold-3" evidence="2">
    <location>
        <begin position="95"/>
        <end position="322"/>
    </location>
</feature>
<sequence>MANISMESRMSTTHSNISNSKKDHNQHGAVIEEIEGLIKVYKDGYVERPPIVPNVAAAVGQELNLFCKDVIIDKFSNLWARFYVPKCQGKQLPLLIYFHGGGFCVGSPSWICYHEFISKLASASGCVVMSVNYRLAPEHRLPKAFDDGFNSVMWVKQQATMRSNNDQRWWLNSCNLSKVFVGGDSAGANIAHNVAKRIGAAGLINPLTLRGIILVQPFFGGEQRTYSEKYLAQPPNSALSLTVSDVFWRLSLPTGSNRDHQFCNPLAKGATRLEDLRIPPVMVCISEMDILKDRSLEFCNAMRRAGKSVEQVMFMGVGHAFQILHNYQLSQTRTHEMISHIKAFINK</sequence>
<keyword evidence="4" id="KW-1185">Reference proteome</keyword>
<evidence type="ECO:0000313" key="3">
    <source>
        <dbReference type="EMBL" id="RZC58295.1"/>
    </source>
</evidence>
<dbReference type="Pfam" id="PF07859">
    <property type="entry name" value="Abhydrolase_3"/>
    <property type="match status" value="1"/>
</dbReference>
<protein>
    <recommendedName>
        <fullName evidence="2">Alpha/beta hydrolase fold-3 domain-containing protein</fullName>
    </recommendedName>
</protein>
<reference evidence="3 4" key="1">
    <citation type="journal article" date="2018" name="Science">
        <title>The opium poppy genome and morphinan production.</title>
        <authorList>
            <person name="Guo L."/>
            <person name="Winzer T."/>
            <person name="Yang X."/>
            <person name="Li Y."/>
            <person name="Ning Z."/>
            <person name="He Z."/>
            <person name="Teodor R."/>
            <person name="Lu Y."/>
            <person name="Bowser T.A."/>
            <person name="Graham I.A."/>
            <person name="Ye K."/>
        </authorList>
    </citation>
    <scope>NUCLEOTIDE SEQUENCE [LARGE SCALE GENOMIC DNA]</scope>
    <source>
        <strain evidence="4">cv. HN1</strain>
        <tissue evidence="3">Leaves</tissue>
    </source>
</reference>
<evidence type="ECO:0000313" key="4">
    <source>
        <dbReference type="Proteomes" id="UP000316621"/>
    </source>
</evidence>
<dbReference type="Gramene" id="RZC58295">
    <property type="protein sequence ID" value="RZC58295"/>
    <property type="gene ID" value="C5167_005601"/>
</dbReference>
<dbReference type="Proteomes" id="UP000316621">
    <property type="component" value="Chromosome 4"/>
</dbReference>
<proteinExistence type="predicted"/>
<dbReference type="SUPFAM" id="SSF53474">
    <property type="entry name" value="alpha/beta-Hydrolases"/>
    <property type="match status" value="1"/>
</dbReference>
<feature type="region of interest" description="Disordered" evidence="1">
    <location>
        <begin position="1"/>
        <end position="24"/>
    </location>
</feature>
<accession>A0A4Y7JF73</accession>
<feature type="compositionally biased region" description="Polar residues" evidence="1">
    <location>
        <begin position="1"/>
        <end position="19"/>
    </location>
</feature>